<dbReference type="GeneTree" id="ENSGT01140000284171"/>
<dbReference type="InterPro" id="IPR038269">
    <property type="entry name" value="SCAN_sf"/>
</dbReference>
<protein>
    <submittedName>
        <fullName evidence="1">Uncharacterized protein</fullName>
    </submittedName>
</protein>
<reference evidence="1" key="2">
    <citation type="submission" date="2025-08" db="UniProtKB">
        <authorList>
            <consortium name="Ensembl"/>
        </authorList>
    </citation>
    <scope>IDENTIFICATION</scope>
</reference>
<keyword evidence="2" id="KW-1185">Reference proteome</keyword>
<dbReference type="Ensembl" id="ENSECRT00000001898.1">
    <property type="protein sequence ID" value="ENSECRP00000001874.1"/>
    <property type="gene ID" value="ENSECRG00000001301.1"/>
</dbReference>
<accession>A0A8C4RFJ7</accession>
<dbReference type="AlphaFoldDB" id="A0A8C4RFJ7"/>
<organism evidence="1 2">
    <name type="scientific">Erpetoichthys calabaricus</name>
    <name type="common">Rope fish</name>
    <name type="synonym">Calamoichthys calabaricus</name>
    <dbReference type="NCBI Taxonomy" id="27687"/>
    <lineage>
        <taxon>Eukaryota</taxon>
        <taxon>Metazoa</taxon>
        <taxon>Chordata</taxon>
        <taxon>Craniata</taxon>
        <taxon>Vertebrata</taxon>
        <taxon>Euteleostomi</taxon>
        <taxon>Actinopterygii</taxon>
        <taxon>Polypteriformes</taxon>
        <taxon>Polypteridae</taxon>
        <taxon>Erpetoichthys</taxon>
    </lineage>
</organism>
<name>A0A8C4RFJ7_ERPCA</name>
<evidence type="ECO:0000313" key="2">
    <source>
        <dbReference type="Proteomes" id="UP000694620"/>
    </source>
</evidence>
<dbReference type="Gene3D" id="1.10.4020.10">
    <property type="entry name" value="DNA breaking-rejoining enzymes"/>
    <property type="match status" value="1"/>
</dbReference>
<reference evidence="1" key="1">
    <citation type="submission" date="2021-06" db="EMBL/GenBank/DDBJ databases">
        <authorList>
            <consortium name="Wellcome Sanger Institute Data Sharing"/>
        </authorList>
    </citation>
    <scope>NUCLEOTIDE SEQUENCE [LARGE SCALE GENOMIC DNA]</scope>
</reference>
<proteinExistence type="predicted"/>
<dbReference type="Proteomes" id="UP000694620">
    <property type="component" value="Chromosome 1"/>
</dbReference>
<sequence length="102" mass="11681">MLAEESLQYDSLKGAILEKFTISTETYRICFRSVEWGENQSPKELLAQLRPLLQVARTKKHTVEQVIDFIVEQLLQTIREAADEAVIVGKLLYVTSVIKEDI</sequence>
<reference evidence="1" key="3">
    <citation type="submission" date="2025-09" db="UniProtKB">
        <authorList>
            <consortium name="Ensembl"/>
        </authorList>
    </citation>
    <scope>IDENTIFICATION</scope>
</reference>
<evidence type="ECO:0000313" key="1">
    <source>
        <dbReference type="Ensembl" id="ENSECRP00000001874.1"/>
    </source>
</evidence>
<dbReference type="SUPFAM" id="SSF47353">
    <property type="entry name" value="Retrovirus capsid dimerization domain-like"/>
    <property type="match status" value="1"/>
</dbReference>